<gene>
    <name evidence="9" type="ORF">NQ315_000437</name>
</gene>
<sequence>MKPLIYALVLVVCVVTLDIDLGYALRCFGCQSTTGYRNNCEVKANVNTTHILQCQSGYTTCMTLKMRTNITRSCAVRDVCHRYRNATGFRSCSTCYTDLCNGTGRGTASSTGAALGLIISALAVVGKIAITR</sequence>
<protein>
    <recommendedName>
        <fullName evidence="11">Protein sleepless</fullName>
    </recommendedName>
</protein>
<dbReference type="AlphaFoldDB" id="A0AAV8VLU5"/>
<evidence type="ECO:0000256" key="4">
    <source>
        <dbReference type="ARBA" id="ARBA00022729"/>
    </source>
</evidence>
<keyword evidence="10" id="KW-1185">Reference proteome</keyword>
<feature type="signal peptide" evidence="8">
    <location>
        <begin position="1"/>
        <end position="24"/>
    </location>
</feature>
<keyword evidence="5" id="KW-1133">Transmembrane helix</keyword>
<dbReference type="InterPro" id="IPR050975">
    <property type="entry name" value="Sleep_regulator"/>
</dbReference>
<evidence type="ECO:0008006" key="11">
    <source>
        <dbReference type="Google" id="ProtNLM"/>
    </source>
</evidence>
<evidence type="ECO:0000313" key="10">
    <source>
        <dbReference type="Proteomes" id="UP001159042"/>
    </source>
</evidence>
<accession>A0AAV8VLU5</accession>
<evidence type="ECO:0000256" key="8">
    <source>
        <dbReference type="SAM" id="SignalP"/>
    </source>
</evidence>
<dbReference type="EMBL" id="JANEYG010000057">
    <property type="protein sequence ID" value="KAJ8915184.1"/>
    <property type="molecule type" value="Genomic_DNA"/>
</dbReference>
<dbReference type="Proteomes" id="UP001159042">
    <property type="component" value="Unassembled WGS sequence"/>
</dbReference>
<keyword evidence="2" id="KW-0336">GPI-anchor</keyword>
<keyword evidence="7" id="KW-0449">Lipoprotein</keyword>
<keyword evidence="2" id="KW-0325">Glycoprotein</keyword>
<evidence type="ECO:0000256" key="7">
    <source>
        <dbReference type="ARBA" id="ARBA00023288"/>
    </source>
</evidence>
<organism evidence="9 10">
    <name type="scientific">Exocentrus adspersus</name>
    <dbReference type="NCBI Taxonomy" id="1586481"/>
    <lineage>
        <taxon>Eukaryota</taxon>
        <taxon>Metazoa</taxon>
        <taxon>Ecdysozoa</taxon>
        <taxon>Arthropoda</taxon>
        <taxon>Hexapoda</taxon>
        <taxon>Insecta</taxon>
        <taxon>Pterygota</taxon>
        <taxon>Neoptera</taxon>
        <taxon>Endopterygota</taxon>
        <taxon>Coleoptera</taxon>
        <taxon>Polyphaga</taxon>
        <taxon>Cucujiformia</taxon>
        <taxon>Chrysomeloidea</taxon>
        <taxon>Cerambycidae</taxon>
        <taxon>Lamiinae</taxon>
        <taxon>Acanthocinini</taxon>
        <taxon>Exocentrus</taxon>
    </lineage>
</organism>
<comment type="subcellular location">
    <subcellularLocation>
        <location evidence="1">Membrane</location>
        <topology evidence="1">Lipid-anchor</topology>
        <topology evidence="1">GPI-anchor</topology>
    </subcellularLocation>
</comment>
<dbReference type="SUPFAM" id="SSF57302">
    <property type="entry name" value="Snake toxin-like"/>
    <property type="match status" value="1"/>
</dbReference>
<dbReference type="InterPro" id="IPR045860">
    <property type="entry name" value="Snake_toxin-like_sf"/>
</dbReference>
<proteinExistence type="predicted"/>
<keyword evidence="4 8" id="KW-0732">Signal</keyword>
<evidence type="ECO:0000256" key="5">
    <source>
        <dbReference type="ARBA" id="ARBA00022989"/>
    </source>
</evidence>
<evidence type="ECO:0000256" key="2">
    <source>
        <dbReference type="ARBA" id="ARBA00022622"/>
    </source>
</evidence>
<evidence type="ECO:0000256" key="6">
    <source>
        <dbReference type="ARBA" id="ARBA00023136"/>
    </source>
</evidence>
<dbReference type="PANTHER" id="PTHR33562">
    <property type="entry name" value="ATILLA, ISOFORM B-RELATED-RELATED"/>
    <property type="match status" value="1"/>
</dbReference>
<feature type="chain" id="PRO_5043429163" description="Protein sleepless" evidence="8">
    <location>
        <begin position="25"/>
        <end position="132"/>
    </location>
</feature>
<keyword evidence="3" id="KW-0812">Transmembrane</keyword>
<evidence type="ECO:0000313" key="9">
    <source>
        <dbReference type="EMBL" id="KAJ8915184.1"/>
    </source>
</evidence>
<reference evidence="9 10" key="1">
    <citation type="journal article" date="2023" name="Insect Mol. Biol.">
        <title>Genome sequencing provides insights into the evolution of gene families encoding plant cell wall-degrading enzymes in longhorned beetles.</title>
        <authorList>
            <person name="Shin N.R."/>
            <person name="Okamura Y."/>
            <person name="Kirsch R."/>
            <person name="Pauchet Y."/>
        </authorList>
    </citation>
    <scope>NUCLEOTIDE SEQUENCE [LARGE SCALE GENOMIC DNA]</scope>
    <source>
        <strain evidence="9">EAD_L_NR</strain>
    </source>
</reference>
<comment type="caution">
    <text evidence="9">The sequence shown here is derived from an EMBL/GenBank/DDBJ whole genome shotgun (WGS) entry which is preliminary data.</text>
</comment>
<dbReference type="GO" id="GO:0098552">
    <property type="term" value="C:side of membrane"/>
    <property type="evidence" value="ECO:0007669"/>
    <property type="project" value="UniProtKB-KW"/>
</dbReference>
<keyword evidence="6" id="KW-0472">Membrane</keyword>
<name>A0AAV8VLU5_9CUCU</name>
<evidence type="ECO:0000256" key="3">
    <source>
        <dbReference type="ARBA" id="ARBA00022692"/>
    </source>
</evidence>
<evidence type="ECO:0000256" key="1">
    <source>
        <dbReference type="ARBA" id="ARBA00004589"/>
    </source>
</evidence>